<dbReference type="Gene3D" id="2.10.70.100">
    <property type="match status" value="1"/>
</dbReference>
<dbReference type="Proteomes" id="UP001235343">
    <property type="component" value="Unassembled WGS sequence"/>
</dbReference>
<dbReference type="InterPro" id="IPR052155">
    <property type="entry name" value="Biofilm_reg_signaling"/>
</dbReference>
<dbReference type="PROSITE" id="PS50883">
    <property type="entry name" value="EAL"/>
    <property type="match status" value="1"/>
</dbReference>
<evidence type="ECO:0000313" key="5">
    <source>
        <dbReference type="EMBL" id="MDL4842249.1"/>
    </source>
</evidence>
<gene>
    <name evidence="5" type="ORF">QQS35_17560</name>
</gene>
<feature type="domain" description="PAC" evidence="2">
    <location>
        <begin position="355"/>
        <end position="407"/>
    </location>
</feature>
<dbReference type="CDD" id="cd01949">
    <property type="entry name" value="GGDEF"/>
    <property type="match status" value="1"/>
</dbReference>
<dbReference type="CDD" id="cd00130">
    <property type="entry name" value="PAS"/>
    <property type="match status" value="2"/>
</dbReference>
<sequence length="986" mass="113415">MVNFFRKNKNRIMDKANSNHIDYNKLFHKQTFDDLYNNHPDSVFRLDIQGNVINFNAATRNIFGYSDKEVYKNFSDNFSEESQSSREHFFREALRGVAQNYEAVIVHKKGHHVDVDITYIPILNQELGVIGVYGIAKDITSNKDTEKELIKIRNSLEMAQRLAKIGSWDYDILEDKVYWSEQLYQLLGIKHEKDFVPSANKILHFLHPDDREYYKLKFENAINNKQGYDMEYRFLLKDETVIYVHDQAKLITDSNQNPFRVIGTIQDISERKRAEIELKESEARFKNIYDNLEVGIWSFDVLKKSFILVSQGVEILSGVPSSSFTTLADWIAIIHPDDQNEFVSRQPKLSQGNTLYHEYRIVQENGEIIWVQDQTIPVLNKENKLFRIDGIITNVTSYKESEKIIKHLAYHDYLTDLPNQRMLDETIESLLRQSLNGNTSLALLNLNVDRFKAINDTLGHKIGDSLLKEFAKRISLILPNDTLFSRISGDEFAILLWNYEPGYPIQLTETIMDVVKEAFSVDEFELFVTTSVGIIQYPEDADTANALRRNASAALHRARDKGRNTYQIYAPSLNVAAYKLYTMEKDLRKSIAAKELFLVFQPRVEANTGKIVSAEALVRWEHSDWGVISPKEFIPLAEESGFISEIGDWVMEQVCMYIVRWEHKGLPSVPISINISAQSFLRNDWLAIIKKILNKSKVDPALIELEITESSLIHYQETISEGLQTLKALGVRIALDDFGTGYSSLSYLKDYPIDTIKIDKSFIDNIVDDVSDQTIISAVIQLAKGLKKRVVAEGVETAIQLEILKGYHCHEIQGYLFSKPLPDHEFQTVLQSKVLQPNSSNVLEENILQHKSAISFTFPLSAVMSLISIKGKNVQLGKTKVLVEKVTPVQLRFLSTINLPVRDDFIYHFTTTILGDELFLKGYIVWSQEVDNLYEYELVFIFEENENVKLERLFPKLSRLLAKNPILPNSDFVTEDKVQYLKLINN</sequence>
<reference evidence="5 6" key="1">
    <citation type="submission" date="2023-06" db="EMBL/GenBank/DDBJ databases">
        <title>Aquibacillus rhizosphaerae LR5S19.</title>
        <authorList>
            <person name="Sun J.-Q."/>
        </authorList>
    </citation>
    <scope>NUCLEOTIDE SEQUENCE [LARGE SCALE GENOMIC DNA]</scope>
    <source>
        <strain evidence="5 6">LR5S19</strain>
    </source>
</reference>
<dbReference type="CDD" id="cd01948">
    <property type="entry name" value="EAL"/>
    <property type="match status" value="1"/>
</dbReference>
<dbReference type="Gene3D" id="3.20.20.450">
    <property type="entry name" value="EAL domain"/>
    <property type="match status" value="1"/>
</dbReference>
<dbReference type="Pfam" id="PF08448">
    <property type="entry name" value="PAS_4"/>
    <property type="match status" value="1"/>
</dbReference>
<dbReference type="Pfam" id="PF00990">
    <property type="entry name" value="GGDEF"/>
    <property type="match status" value="1"/>
</dbReference>
<dbReference type="InterPro" id="IPR001633">
    <property type="entry name" value="EAL_dom"/>
</dbReference>
<dbReference type="InterPro" id="IPR035919">
    <property type="entry name" value="EAL_sf"/>
</dbReference>
<name>A0ABT7L8R7_9BACI</name>
<dbReference type="PROSITE" id="PS50113">
    <property type="entry name" value="PAC"/>
    <property type="match status" value="3"/>
</dbReference>
<dbReference type="RefSeq" id="WP_285933532.1">
    <property type="nucleotide sequence ID" value="NZ_JASTZU010000058.1"/>
</dbReference>
<dbReference type="SUPFAM" id="SSF55073">
    <property type="entry name" value="Nucleotide cyclase"/>
    <property type="match status" value="1"/>
</dbReference>
<feature type="domain" description="EAL" evidence="3">
    <location>
        <begin position="580"/>
        <end position="834"/>
    </location>
</feature>
<dbReference type="PROSITE" id="PS50887">
    <property type="entry name" value="GGDEF"/>
    <property type="match status" value="1"/>
</dbReference>
<dbReference type="InterPro" id="IPR043128">
    <property type="entry name" value="Rev_trsase/Diguanyl_cyclase"/>
</dbReference>
<dbReference type="SUPFAM" id="SSF55785">
    <property type="entry name" value="PYP-like sensor domain (PAS domain)"/>
    <property type="match status" value="3"/>
</dbReference>
<dbReference type="InterPro" id="IPR035965">
    <property type="entry name" value="PAS-like_dom_sf"/>
</dbReference>
<dbReference type="PROSITE" id="PS50112">
    <property type="entry name" value="PAS"/>
    <property type="match status" value="2"/>
</dbReference>
<dbReference type="SMART" id="SM00052">
    <property type="entry name" value="EAL"/>
    <property type="match status" value="1"/>
</dbReference>
<dbReference type="InterPro" id="IPR000014">
    <property type="entry name" value="PAS"/>
</dbReference>
<dbReference type="Gene3D" id="3.30.70.270">
    <property type="match status" value="1"/>
</dbReference>
<dbReference type="PANTHER" id="PTHR44757">
    <property type="entry name" value="DIGUANYLATE CYCLASE DGCP"/>
    <property type="match status" value="1"/>
</dbReference>
<dbReference type="InterPro" id="IPR001610">
    <property type="entry name" value="PAC"/>
</dbReference>
<accession>A0ABT7L8R7</accession>
<dbReference type="InterPro" id="IPR013656">
    <property type="entry name" value="PAS_4"/>
</dbReference>
<comment type="caution">
    <text evidence="5">The sequence shown here is derived from an EMBL/GenBank/DDBJ whole genome shotgun (WGS) entry which is preliminary data.</text>
</comment>
<dbReference type="SMART" id="SM00267">
    <property type="entry name" value="GGDEF"/>
    <property type="match status" value="1"/>
</dbReference>
<dbReference type="PANTHER" id="PTHR44757:SF2">
    <property type="entry name" value="BIOFILM ARCHITECTURE MAINTENANCE PROTEIN MBAA"/>
    <property type="match status" value="1"/>
</dbReference>
<dbReference type="InterPro" id="IPR000160">
    <property type="entry name" value="GGDEF_dom"/>
</dbReference>
<feature type="domain" description="PAS" evidence="1">
    <location>
        <begin position="28"/>
        <end position="97"/>
    </location>
</feature>
<dbReference type="EMBL" id="JASTZU010000058">
    <property type="protein sequence ID" value="MDL4842249.1"/>
    <property type="molecule type" value="Genomic_DNA"/>
</dbReference>
<protein>
    <submittedName>
        <fullName evidence="5">EAL domain-containing protein</fullName>
    </submittedName>
</protein>
<feature type="domain" description="PAC" evidence="2">
    <location>
        <begin position="228"/>
        <end position="280"/>
    </location>
</feature>
<dbReference type="Pfam" id="PF08447">
    <property type="entry name" value="PAS_3"/>
    <property type="match status" value="2"/>
</dbReference>
<feature type="domain" description="PAC" evidence="2">
    <location>
        <begin position="99"/>
        <end position="151"/>
    </location>
</feature>
<feature type="domain" description="PAS" evidence="1">
    <location>
        <begin position="177"/>
        <end position="225"/>
    </location>
</feature>
<dbReference type="InterPro" id="IPR000700">
    <property type="entry name" value="PAS-assoc_C"/>
</dbReference>
<evidence type="ECO:0000259" key="1">
    <source>
        <dbReference type="PROSITE" id="PS50112"/>
    </source>
</evidence>
<dbReference type="SMART" id="SM00091">
    <property type="entry name" value="PAS"/>
    <property type="match status" value="3"/>
</dbReference>
<keyword evidence="6" id="KW-1185">Reference proteome</keyword>
<proteinExistence type="predicted"/>
<evidence type="ECO:0000259" key="4">
    <source>
        <dbReference type="PROSITE" id="PS50887"/>
    </source>
</evidence>
<dbReference type="InterPro" id="IPR029787">
    <property type="entry name" value="Nucleotide_cyclase"/>
</dbReference>
<dbReference type="NCBIfam" id="TIGR00254">
    <property type="entry name" value="GGDEF"/>
    <property type="match status" value="1"/>
</dbReference>
<dbReference type="Gene3D" id="3.30.450.20">
    <property type="entry name" value="PAS domain"/>
    <property type="match status" value="3"/>
</dbReference>
<organism evidence="5 6">
    <name type="scientific">Aquibacillus rhizosphaerae</name>
    <dbReference type="NCBI Taxonomy" id="3051431"/>
    <lineage>
        <taxon>Bacteria</taxon>
        <taxon>Bacillati</taxon>
        <taxon>Bacillota</taxon>
        <taxon>Bacilli</taxon>
        <taxon>Bacillales</taxon>
        <taxon>Bacillaceae</taxon>
        <taxon>Aquibacillus</taxon>
    </lineage>
</organism>
<dbReference type="Pfam" id="PF00563">
    <property type="entry name" value="EAL"/>
    <property type="match status" value="1"/>
</dbReference>
<dbReference type="SUPFAM" id="SSF141868">
    <property type="entry name" value="EAL domain-like"/>
    <property type="match status" value="1"/>
</dbReference>
<dbReference type="SMART" id="SM00086">
    <property type="entry name" value="PAC"/>
    <property type="match status" value="3"/>
</dbReference>
<evidence type="ECO:0000313" key="6">
    <source>
        <dbReference type="Proteomes" id="UP001235343"/>
    </source>
</evidence>
<feature type="domain" description="GGDEF" evidence="4">
    <location>
        <begin position="439"/>
        <end position="571"/>
    </location>
</feature>
<evidence type="ECO:0000259" key="2">
    <source>
        <dbReference type="PROSITE" id="PS50113"/>
    </source>
</evidence>
<dbReference type="NCBIfam" id="TIGR00229">
    <property type="entry name" value="sensory_box"/>
    <property type="match status" value="3"/>
</dbReference>
<dbReference type="InterPro" id="IPR013655">
    <property type="entry name" value="PAS_fold_3"/>
</dbReference>
<evidence type="ECO:0000259" key="3">
    <source>
        <dbReference type="PROSITE" id="PS50883"/>
    </source>
</evidence>